<dbReference type="AlphaFoldDB" id="D4F6G1"/>
<dbReference type="HOGENOM" id="CLU_2915117_0_0_6"/>
<evidence type="ECO:0000313" key="1">
    <source>
        <dbReference type="EMBL" id="EFE22654.1"/>
    </source>
</evidence>
<proteinExistence type="predicted"/>
<dbReference type="EMBL" id="ADGK01000199">
    <property type="protein sequence ID" value="EFE22654.1"/>
    <property type="molecule type" value="Genomic_DNA"/>
</dbReference>
<gene>
    <name evidence="1" type="ORF">EDWATA_02343</name>
</gene>
<comment type="caution">
    <text evidence="1">The sequence shown here is derived from an EMBL/GenBank/DDBJ whole genome shotgun (WGS) entry which is preliminary data.</text>
</comment>
<sequence length="61" mass="6705">MPNTGWRANLAESDNSNIIINDNSNDSHLVDVSENGWGEKTNKCCKLFQSGAKPEGTRRSP</sequence>
<protein>
    <submittedName>
        <fullName evidence="1">Uncharacterized protein</fullName>
    </submittedName>
</protein>
<evidence type="ECO:0000313" key="2">
    <source>
        <dbReference type="Proteomes" id="UP000003692"/>
    </source>
</evidence>
<dbReference type="Proteomes" id="UP000003692">
    <property type="component" value="Unassembled WGS sequence"/>
</dbReference>
<accession>D4F6G1</accession>
<organism evidence="1 2">
    <name type="scientific">Edwardsiella tarda ATCC 23685</name>
    <dbReference type="NCBI Taxonomy" id="500638"/>
    <lineage>
        <taxon>Bacteria</taxon>
        <taxon>Pseudomonadati</taxon>
        <taxon>Pseudomonadota</taxon>
        <taxon>Gammaproteobacteria</taxon>
        <taxon>Enterobacterales</taxon>
        <taxon>Hafniaceae</taxon>
        <taxon>Edwardsiella</taxon>
    </lineage>
</organism>
<reference evidence="1 2" key="1">
    <citation type="submission" date="2010-02" db="EMBL/GenBank/DDBJ databases">
        <authorList>
            <person name="Weinstock G."/>
            <person name="Sodergren E."/>
            <person name="Clifton S."/>
            <person name="Fulton L."/>
            <person name="Fulton B."/>
            <person name="Courtney L."/>
            <person name="Fronick C."/>
            <person name="Harrison M."/>
            <person name="Strong C."/>
            <person name="Farmer C."/>
            <person name="Delahaunty K."/>
            <person name="Markovic C."/>
            <person name="Hall O."/>
            <person name="Minx P."/>
            <person name="Tomlinson C."/>
            <person name="Mitreva M."/>
            <person name="Nelson J."/>
            <person name="Hou S."/>
            <person name="Wollam A."/>
            <person name="Pepin K.H."/>
            <person name="Johnson M."/>
            <person name="Bhonagiri V."/>
            <person name="Zhang X."/>
            <person name="Suruliraj S."/>
            <person name="Warren W."/>
            <person name="Chinwalla A."/>
            <person name="Mardis E.R."/>
            <person name="Wilson R.K."/>
        </authorList>
    </citation>
    <scope>NUCLEOTIDE SEQUENCE [LARGE SCALE GENOMIC DNA]</scope>
    <source>
        <strain evidence="1 2">ATCC 23685</strain>
    </source>
</reference>
<name>D4F6G1_EDWTA</name>